<dbReference type="OrthoDB" id="2735536at2759"/>
<dbReference type="HOGENOM" id="CLU_007383_9_4_1"/>
<dbReference type="PANTHER" id="PTHR10366">
    <property type="entry name" value="NAD DEPENDENT EPIMERASE/DEHYDRATASE"/>
    <property type="match status" value="1"/>
</dbReference>
<dbReference type="EMBL" id="JH795863">
    <property type="protein sequence ID" value="EJU02016.1"/>
    <property type="molecule type" value="Genomic_DNA"/>
</dbReference>
<evidence type="ECO:0000259" key="3">
    <source>
        <dbReference type="Pfam" id="PF01370"/>
    </source>
</evidence>
<accession>M5FVY4</accession>
<evidence type="ECO:0000256" key="2">
    <source>
        <dbReference type="ARBA" id="ARBA00023445"/>
    </source>
</evidence>
<sequence length="220" mass="23550">MAPITPGSLVVVTGITGYIGSHVGLAALQAGYRVRGTVRDTKKAEELGAKYNELGVDAGEDKFEVVIVDDLTDQAQFEKAFVGAEGIVHVALPGHTATWIDQATTSILSVFRAAAKESSVKRVVLTSSSVTCITPGQNGDHTLNDEDWNDDAVDAFKRMSEEERGNPKNRTAMYCAAKTIAEQEAWKWMADNKGWQRSSPVHPVLDGPGFLAIVGPGPVP</sequence>
<dbReference type="Gene3D" id="3.40.50.720">
    <property type="entry name" value="NAD(P)-binding Rossmann-like Domain"/>
    <property type="match status" value="1"/>
</dbReference>
<protein>
    <submittedName>
        <fullName evidence="4">NADP-binding protein</fullName>
    </submittedName>
</protein>
<dbReference type="RefSeq" id="XP_040628913.1">
    <property type="nucleotide sequence ID" value="XM_040776411.1"/>
</dbReference>
<dbReference type="Pfam" id="PF01370">
    <property type="entry name" value="Epimerase"/>
    <property type="match status" value="1"/>
</dbReference>
<keyword evidence="1" id="KW-0560">Oxidoreductase</keyword>
<keyword evidence="5" id="KW-1185">Reference proteome</keyword>
<evidence type="ECO:0000313" key="5">
    <source>
        <dbReference type="Proteomes" id="UP000030653"/>
    </source>
</evidence>
<dbReference type="InterPro" id="IPR001509">
    <property type="entry name" value="Epimerase_deHydtase"/>
</dbReference>
<dbReference type="Proteomes" id="UP000030653">
    <property type="component" value="Unassembled WGS sequence"/>
</dbReference>
<evidence type="ECO:0000313" key="4">
    <source>
        <dbReference type="EMBL" id="EJU02016.1"/>
    </source>
</evidence>
<proteinExistence type="inferred from homology"/>
<dbReference type="AlphaFoldDB" id="M5FVY4"/>
<dbReference type="STRING" id="1858805.M5FVY4"/>
<dbReference type="GO" id="GO:0016616">
    <property type="term" value="F:oxidoreductase activity, acting on the CH-OH group of donors, NAD or NADP as acceptor"/>
    <property type="evidence" value="ECO:0007669"/>
    <property type="project" value="TreeGrafter"/>
</dbReference>
<dbReference type="InterPro" id="IPR036291">
    <property type="entry name" value="NAD(P)-bd_dom_sf"/>
</dbReference>
<comment type="similarity">
    <text evidence="2">Belongs to the NAD(P)-dependent epimerase/dehydratase family. Dihydroflavonol-4-reductase subfamily.</text>
</comment>
<dbReference type="SUPFAM" id="SSF51735">
    <property type="entry name" value="NAD(P)-binding Rossmann-fold domains"/>
    <property type="match status" value="1"/>
</dbReference>
<name>M5FVY4_DACPD</name>
<dbReference type="PANTHER" id="PTHR10366:SF562">
    <property type="entry name" value="ALDEHYDE REDUCTASE II (AFU_ORTHOLOGUE AFUA_1G11360)"/>
    <property type="match status" value="1"/>
</dbReference>
<dbReference type="InterPro" id="IPR050425">
    <property type="entry name" value="NAD(P)_dehydrat-like"/>
</dbReference>
<feature type="domain" description="NAD-dependent epimerase/dehydratase" evidence="3">
    <location>
        <begin position="10"/>
        <end position="192"/>
    </location>
</feature>
<evidence type="ECO:0000256" key="1">
    <source>
        <dbReference type="ARBA" id="ARBA00023002"/>
    </source>
</evidence>
<dbReference type="GeneID" id="63691473"/>
<organism evidence="4 5">
    <name type="scientific">Dacryopinax primogenitus (strain DJM 731)</name>
    <name type="common">Brown rot fungus</name>
    <dbReference type="NCBI Taxonomy" id="1858805"/>
    <lineage>
        <taxon>Eukaryota</taxon>
        <taxon>Fungi</taxon>
        <taxon>Dikarya</taxon>
        <taxon>Basidiomycota</taxon>
        <taxon>Agaricomycotina</taxon>
        <taxon>Dacrymycetes</taxon>
        <taxon>Dacrymycetales</taxon>
        <taxon>Dacrymycetaceae</taxon>
        <taxon>Dacryopinax</taxon>
    </lineage>
</organism>
<reference evidence="4 5" key="1">
    <citation type="journal article" date="2012" name="Science">
        <title>The Paleozoic origin of enzymatic lignin decomposition reconstructed from 31 fungal genomes.</title>
        <authorList>
            <person name="Floudas D."/>
            <person name="Binder M."/>
            <person name="Riley R."/>
            <person name="Barry K."/>
            <person name="Blanchette R.A."/>
            <person name="Henrissat B."/>
            <person name="Martinez A.T."/>
            <person name="Otillar R."/>
            <person name="Spatafora J.W."/>
            <person name="Yadav J.S."/>
            <person name="Aerts A."/>
            <person name="Benoit I."/>
            <person name="Boyd A."/>
            <person name="Carlson A."/>
            <person name="Copeland A."/>
            <person name="Coutinho P.M."/>
            <person name="de Vries R.P."/>
            <person name="Ferreira P."/>
            <person name="Findley K."/>
            <person name="Foster B."/>
            <person name="Gaskell J."/>
            <person name="Glotzer D."/>
            <person name="Gorecki P."/>
            <person name="Heitman J."/>
            <person name="Hesse C."/>
            <person name="Hori C."/>
            <person name="Igarashi K."/>
            <person name="Jurgens J.A."/>
            <person name="Kallen N."/>
            <person name="Kersten P."/>
            <person name="Kohler A."/>
            <person name="Kuees U."/>
            <person name="Kumar T.K.A."/>
            <person name="Kuo A."/>
            <person name="LaButti K."/>
            <person name="Larrondo L.F."/>
            <person name="Lindquist E."/>
            <person name="Ling A."/>
            <person name="Lombard V."/>
            <person name="Lucas S."/>
            <person name="Lundell T."/>
            <person name="Martin R."/>
            <person name="McLaughlin D.J."/>
            <person name="Morgenstern I."/>
            <person name="Morin E."/>
            <person name="Murat C."/>
            <person name="Nagy L.G."/>
            <person name="Nolan M."/>
            <person name="Ohm R.A."/>
            <person name="Patyshakuliyeva A."/>
            <person name="Rokas A."/>
            <person name="Ruiz-Duenas F.J."/>
            <person name="Sabat G."/>
            <person name="Salamov A."/>
            <person name="Samejima M."/>
            <person name="Schmutz J."/>
            <person name="Slot J.C."/>
            <person name="St John F."/>
            <person name="Stenlid J."/>
            <person name="Sun H."/>
            <person name="Sun S."/>
            <person name="Syed K."/>
            <person name="Tsang A."/>
            <person name="Wiebenga A."/>
            <person name="Young D."/>
            <person name="Pisabarro A."/>
            <person name="Eastwood D.C."/>
            <person name="Martin F."/>
            <person name="Cullen D."/>
            <person name="Grigoriev I.V."/>
            <person name="Hibbett D.S."/>
        </authorList>
    </citation>
    <scope>NUCLEOTIDE SEQUENCE [LARGE SCALE GENOMIC DNA]</scope>
    <source>
        <strain evidence="4 5">DJM-731 SS1</strain>
    </source>
</reference>
<gene>
    <name evidence="4" type="ORF">DACRYDRAFT_79710</name>
</gene>